<organism evidence="2 3">
    <name type="scientific">Anaerosalibacter massiliensis</name>
    <dbReference type="NCBI Taxonomy" id="1347392"/>
    <lineage>
        <taxon>Bacteria</taxon>
        <taxon>Bacillati</taxon>
        <taxon>Bacillota</taxon>
        <taxon>Tissierellia</taxon>
        <taxon>Tissierellales</taxon>
        <taxon>Sporanaerobacteraceae</taxon>
        <taxon>Anaerosalibacter</taxon>
    </lineage>
</organism>
<dbReference type="SUPFAM" id="SSF46689">
    <property type="entry name" value="Homeodomain-like"/>
    <property type="match status" value="1"/>
</dbReference>
<keyword evidence="3" id="KW-1185">Reference proteome</keyword>
<gene>
    <name evidence="2" type="ORF">NSA23_02820</name>
</gene>
<evidence type="ECO:0000313" key="3">
    <source>
        <dbReference type="Proteomes" id="UP001142078"/>
    </source>
</evidence>
<protein>
    <submittedName>
        <fullName evidence="2">Helix-turn-helix domain-containing protein</fullName>
    </submittedName>
</protein>
<evidence type="ECO:0000313" key="2">
    <source>
        <dbReference type="EMBL" id="MCR2043045.1"/>
    </source>
</evidence>
<dbReference type="EMBL" id="JANJZL010000001">
    <property type="protein sequence ID" value="MCR2043045.1"/>
    <property type="molecule type" value="Genomic_DNA"/>
</dbReference>
<reference evidence="2" key="1">
    <citation type="submission" date="2022-07" db="EMBL/GenBank/DDBJ databases">
        <title>Enhanced cultured diversity of the mouse gut microbiota enables custom-made synthetic communities.</title>
        <authorList>
            <person name="Afrizal A."/>
        </authorList>
    </citation>
    <scope>NUCLEOTIDE SEQUENCE</scope>
    <source>
        <strain evidence="2">DSM 29482</strain>
    </source>
</reference>
<sequence length="126" mass="14692">MEELRGRMISDPDREKAVELINEVREHGVKLKPVCDELNISVRTYQRWTKEGEVKKHQRPLTKRPTPKNKITEEERIEIIETVNSPEHTDLAPSQIVRKLADEGKYIASESAIYRILEEKNECSPQ</sequence>
<dbReference type="Pfam" id="PF13565">
    <property type="entry name" value="HTH_32"/>
    <property type="match status" value="1"/>
</dbReference>
<dbReference type="Proteomes" id="UP001142078">
    <property type="component" value="Unassembled WGS sequence"/>
</dbReference>
<comment type="caution">
    <text evidence="2">The sequence shown here is derived from an EMBL/GenBank/DDBJ whole genome shotgun (WGS) entry which is preliminary data.</text>
</comment>
<feature type="region of interest" description="Disordered" evidence="1">
    <location>
        <begin position="51"/>
        <end position="70"/>
    </location>
</feature>
<dbReference type="AlphaFoldDB" id="A0A9X2MH92"/>
<evidence type="ECO:0000256" key="1">
    <source>
        <dbReference type="SAM" id="MobiDB-lite"/>
    </source>
</evidence>
<name>A0A9X2MH92_9FIRM</name>
<feature type="compositionally biased region" description="Basic residues" evidence="1">
    <location>
        <begin position="56"/>
        <end position="67"/>
    </location>
</feature>
<dbReference type="InterPro" id="IPR009057">
    <property type="entry name" value="Homeodomain-like_sf"/>
</dbReference>
<accession>A0A9X2MH92</accession>
<proteinExistence type="predicted"/>